<sequence length="191" mass="21303">MKLTIEPLTPERWSDFETVFNARGCSVARGCWCMYYRLSGPRGPEVDGMKRAQAWHARFRAVVAEGPPPGLIAYRDGAPVGWVSLGPREDFARLGRSPVMKAVDEQPVWSIVCFVVPSQYRGQGVARGLLEGAIAYAAQCGARVLEAYPVDQSERSRDDAMWFGAKSMYDAAGFEEVARRKPHRPVVRRIL</sequence>
<accession>A0ABX1NJV7</accession>
<dbReference type="EMBL" id="WTVS01000048">
    <property type="protein sequence ID" value="NMF99612.1"/>
    <property type="molecule type" value="Genomic_DNA"/>
</dbReference>
<evidence type="ECO:0000313" key="3">
    <source>
        <dbReference type="Proteomes" id="UP000634522"/>
    </source>
</evidence>
<dbReference type="Pfam" id="PF00583">
    <property type="entry name" value="Acetyltransf_1"/>
    <property type="match status" value="1"/>
</dbReference>
<evidence type="ECO:0000313" key="2">
    <source>
        <dbReference type="EMBL" id="NMF99612.1"/>
    </source>
</evidence>
<dbReference type="Proteomes" id="UP000634522">
    <property type="component" value="Unassembled WGS sequence"/>
</dbReference>
<evidence type="ECO:0000259" key="1">
    <source>
        <dbReference type="PROSITE" id="PS51186"/>
    </source>
</evidence>
<organism evidence="2 3">
    <name type="scientific">Aromatoleum toluolicum</name>
    <dbReference type="NCBI Taxonomy" id="90060"/>
    <lineage>
        <taxon>Bacteria</taxon>
        <taxon>Pseudomonadati</taxon>
        <taxon>Pseudomonadota</taxon>
        <taxon>Betaproteobacteria</taxon>
        <taxon>Rhodocyclales</taxon>
        <taxon>Rhodocyclaceae</taxon>
        <taxon>Aromatoleum</taxon>
    </lineage>
</organism>
<dbReference type="SUPFAM" id="SSF55729">
    <property type="entry name" value="Acyl-CoA N-acyltransferases (Nat)"/>
    <property type="match status" value="1"/>
</dbReference>
<reference evidence="2 3" key="1">
    <citation type="submission" date="2019-12" db="EMBL/GenBank/DDBJ databases">
        <title>Comparative genomics gives insights into the taxonomy of the Azoarcus-Aromatoleum group and reveals separate origins of nif in the plant-associated Azoarcus and non-plant-associated Aromatoleum sub-groups.</title>
        <authorList>
            <person name="Lafos M."/>
            <person name="Maluk M."/>
            <person name="Batista M."/>
            <person name="Junghare M."/>
            <person name="Carmona M."/>
            <person name="Faoro H."/>
            <person name="Cruz L.M."/>
            <person name="Battistoni F."/>
            <person name="De Souza E."/>
            <person name="Pedrosa F."/>
            <person name="Chen W.-M."/>
            <person name="Poole P.S."/>
            <person name="Dixon R.A."/>
            <person name="James E.K."/>
        </authorList>
    </citation>
    <scope>NUCLEOTIDE SEQUENCE [LARGE SCALE GENOMIC DNA]</scope>
    <source>
        <strain evidence="2 3">T</strain>
    </source>
</reference>
<dbReference type="InterPro" id="IPR016181">
    <property type="entry name" value="Acyl_CoA_acyltransferase"/>
</dbReference>
<keyword evidence="3" id="KW-1185">Reference proteome</keyword>
<gene>
    <name evidence="2" type="ORF">GPA27_19730</name>
</gene>
<feature type="domain" description="N-acetyltransferase" evidence="1">
    <location>
        <begin position="3"/>
        <end position="191"/>
    </location>
</feature>
<dbReference type="Gene3D" id="3.40.630.30">
    <property type="match status" value="1"/>
</dbReference>
<name>A0ABX1NJV7_9RHOO</name>
<dbReference type="PROSITE" id="PS51186">
    <property type="entry name" value="GNAT"/>
    <property type="match status" value="1"/>
</dbReference>
<comment type="caution">
    <text evidence="2">The sequence shown here is derived from an EMBL/GenBank/DDBJ whole genome shotgun (WGS) entry which is preliminary data.</text>
</comment>
<protein>
    <submittedName>
        <fullName evidence="2">GNAT family N-acetyltransferase</fullName>
    </submittedName>
</protein>
<dbReference type="CDD" id="cd04301">
    <property type="entry name" value="NAT_SF"/>
    <property type="match status" value="1"/>
</dbReference>
<proteinExistence type="predicted"/>
<dbReference type="InterPro" id="IPR000182">
    <property type="entry name" value="GNAT_dom"/>
</dbReference>